<protein>
    <submittedName>
        <fullName evidence="1">MBL fold metallo-hydrolase</fullName>
    </submittedName>
</protein>
<evidence type="ECO:0000313" key="1">
    <source>
        <dbReference type="EMBL" id="KAA6432874.1"/>
    </source>
</evidence>
<dbReference type="SUPFAM" id="SSF56281">
    <property type="entry name" value="Metallo-hydrolase/oxidoreductase"/>
    <property type="match status" value="1"/>
</dbReference>
<accession>A0A5M8QD28</accession>
<name>A0A5M8QD28_9MICO</name>
<keyword evidence="1" id="KW-0378">Hydrolase</keyword>
<dbReference type="Pfam" id="PF13483">
    <property type="entry name" value="Lactamase_B_3"/>
    <property type="match status" value="1"/>
</dbReference>
<organism evidence="1 2">
    <name type="scientific">Agrococcus sediminis</name>
    <dbReference type="NCBI Taxonomy" id="2599924"/>
    <lineage>
        <taxon>Bacteria</taxon>
        <taxon>Bacillati</taxon>
        <taxon>Actinomycetota</taxon>
        <taxon>Actinomycetes</taxon>
        <taxon>Micrococcales</taxon>
        <taxon>Microbacteriaceae</taxon>
        <taxon>Agrococcus</taxon>
    </lineage>
</organism>
<keyword evidence="2" id="KW-1185">Reference proteome</keyword>
<comment type="caution">
    <text evidence="1">The sequence shown here is derived from an EMBL/GenBank/DDBJ whole genome shotgun (WGS) entry which is preliminary data.</text>
</comment>
<dbReference type="RefSeq" id="WP_146356548.1">
    <property type="nucleotide sequence ID" value="NZ_VOIR01000014.1"/>
</dbReference>
<dbReference type="Proteomes" id="UP000323221">
    <property type="component" value="Unassembled WGS sequence"/>
</dbReference>
<reference evidence="1 2" key="1">
    <citation type="submission" date="2019-08" db="EMBL/GenBank/DDBJ databases">
        <title>Agrococcus lahaulensis sp. nov., isolated from a cold desert of the Indian Himalayas.</title>
        <authorList>
            <person name="Qu J.H."/>
        </authorList>
    </citation>
    <scope>NUCLEOTIDE SEQUENCE [LARGE SCALE GENOMIC DNA]</scope>
    <source>
        <strain evidence="1 2">NS18</strain>
    </source>
</reference>
<dbReference type="OrthoDB" id="3190691at2"/>
<dbReference type="InterPro" id="IPR036866">
    <property type="entry name" value="RibonucZ/Hydroxyglut_hydro"/>
</dbReference>
<evidence type="ECO:0000313" key="2">
    <source>
        <dbReference type="Proteomes" id="UP000323221"/>
    </source>
</evidence>
<proteinExistence type="predicted"/>
<sequence>MRVTKREHACMILDDEGQQLVIDPGNQSGAVTAPGLVAIVITHEHADHWDAEHLEALRAAHPGVPIYGPEGVAQAAEGFDVSVVHAGERVTAGPFRLRFFGGEHAIIHRSIPVVDNLGVLVNERFYYPGDSYAVPDVPVALLAAPAGAPWLKIGDVMDFVVEVAPRATFAVHDAPLSEMGLGMAHARIEGAVSHGGGEHHRLGVGDSVEV</sequence>
<dbReference type="AlphaFoldDB" id="A0A5M8QD28"/>
<gene>
    <name evidence="1" type="ORF">FQ330_07840</name>
</gene>
<dbReference type="InterPro" id="IPR050114">
    <property type="entry name" value="UPF0173_UPF0282_UlaG_hydrolase"/>
</dbReference>
<dbReference type="Gene3D" id="3.60.15.10">
    <property type="entry name" value="Ribonuclease Z/Hydroxyacylglutathione hydrolase-like"/>
    <property type="match status" value="1"/>
</dbReference>
<dbReference type="GO" id="GO:0016787">
    <property type="term" value="F:hydrolase activity"/>
    <property type="evidence" value="ECO:0007669"/>
    <property type="project" value="UniProtKB-KW"/>
</dbReference>
<dbReference type="PANTHER" id="PTHR43546:SF3">
    <property type="entry name" value="UPF0173 METAL-DEPENDENT HYDROLASE MJ1163"/>
    <property type="match status" value="1"/>
</dbReference>
<dbReference type="EMBL" id="VOIR01000014">
    <property type="protein sequence ID" value="KAA6432874.1"/>
    <property type="molecule type" value="Genomic_DNA"/>
</dbReference>
<dbReference type="PANTHER" id="PTHR43546">
    <property type="entry name" value="UPF0173 METAL-DEPENDENT HYDROLASE MJ1163-RELATED"/>
    <property type="match status" value="1"/>
</dbReference>